<comment type="similarity">
    <text evidence="2">Belongs to the 3-hydroxyacyl-CoA dehydrogenase family.</text>
</comment>
<evidence type="ECO:0000313" key="6">
    <source>
        <dbReference type="EMBL" id="SEI39606.1"/>
    </source>
</evidence>
<keyword evidence="3" id="KW-0560">Oxidoreductase</keyword>
<dbReference type="EMBL" id="FNYK01000002">
    <property type="protein sequence ID" value="SEI39606.1"/>
    <property type="molecule type" value="Genomic_DNA"/>
</dbReference>
<dbReference type="eggNOG" id="COG1250">
    <property type="taxonomic scope" value="Bacteria"/>
</dbReference>
<name>A0A1H6QCM5_9FIRM</name>
<dbReference type="SUPFAM" id="SSF48179">
    <property type="entry name" value="6-phosphogluconate dehydrogenase C-terminal domain-like"/>
    <property type="match status" value="1"/>
</dbReference>
<organism evidence="6 7">
    <name type="scientific">Sharpea azabuensis</name>
    <dbReference type="NCBI Taxonomy" id="322505"/>
    <lineage>
        <taxon>Bacteria</taxon>
        <taxon>Bacillati</taxon>
        <taxon>Bacillota</taxon>
        <taxon>Erysipelotrichia</taxon>
        <taxon>Erysipelotrichales</taxon>
        <taxon>Coprobacillaceae</taxon>
        <taxon>Sharpea</taxon>
    </lineage>
</organism>
<dbReference type="Gene3D" id="1.10.1040.10">
    <property type="entry name" value="N-(1-d-carboxylethyl)-l-norvaline Dehydrogenase, domain 2"/>
    <property type="match status" value="1"/>
</dbReference>
<dbReference type="InterPro" id="IPR036291">
    <property type="entry name" value="NAD(P)-bd_dom_sf"/>
</dbReference>
<protein>
    <submittedName>
        <fullName evidence="6">Carnitine 3-dehydrogenase</fullName>
    </submittedName>
</protein>
<dbReference type="GO" id="GO:0006631">
    <property type="term" value="P:fatty acid metabolic process"/>
    <property type="evidence" value="ECO:0007669"/>
    <property type="project" value="InterPro"/>
</dbReference>
<reference evidence="7" key="1">
    <citation type="submission" date="2016-10" db="EMBL/GenBank/DDBJ databases">
        <authorList>
            <person name="Varghese N."/>
        </authorList>
    </citation>
    <scope>NUCLEOTIDE SEQUENCE [LARGE SCALE GENOMIC DNA]</scope>
    <source>
        <strain evidence="7">DSM 20406</strain>
    </source>
</reference>
<dbReference type="GO" id="GO:0016616">
    <property type="term" value="F:oxidoreductase activity, acting on the CH-OH group of donors, NAD or NADP as acceptor"/>
    <property type="evidence" value="ECO:0007669"/>
    <property type="project" value="InterPro"/>
</dbReference>
<dbReference type="InterPro" id="IPR006176">
    <property type="entry name" value="3-OHacyl-CoA_DH_NAD-bd"/>
</dbReference>
<evidence type="ECO:0000256" key="1">
    <source>
        <dbReference type="ARBA" id="ARBA00005086"/>
    </source>
</evidence>
<dbReference type="PANTHER" id="PTHR48075">
    <property type="entry name" value="3-HYDROXYACYL-COA DEHYDROGENASE FAMILY PROTEIN"/>
    <property type="match status" value="1"/>
</dbReference>
<evidence type="ECO:0000313" key="7">
    <source>
        <dbReference type="Proteomes" id="UP000183028"/>
    </source>
</evidence>
<dbReference type="Proteomes" id="UP000183028">
    <property type="component" value="Unassembled WGS sequence"/>
</dbReference>
<evidence type="ECO:0000256" key="3">
    <source>
        <dbReference type="ARBA" id="ARBA00023002"/>
    </source>
</evidence>
<dbReference type="AlphaFoldDB" id="A0A1H6QCM5"/>
<proteinExistence type="inferred from homology"/>
<dbReference type="GO" id="GO:0070403">
    <property type="term" value="F:NAD+ binding"/>
    <property type="evidence" value="ECO:0007669"/>
    <property type="project" value="InterPro"/>
</dbReference>
<accession>A0A1H6QCM5</accession>
<evidence type="ECO:0000259" key="4">
    <source>
        <dbReference type="Pfam" id="PF00725"/>
    </source>
</evidence>
<dbReference type="Pfam" id="PF00725">
    <property type="entry name" value="3HCDH"/>
    <property type="match status" value="1"/>
</dbReference>
<dbReference type="InterPro" id="IPR008927">
    <property type="entry name" value="6-PGluconate_DH-like_C_sf"/>
</dbReference>
<gene>
    <name evidence="6" type="ORF">SAMN04487834_100262</name>
</gene>
<dbReference type="InterPro" id="IPR006108">
    <property type="entry name" value="3HC_DH_C"/>
</dbReference>
<dbReference type="Gene3D" id="3.40.50.720">
    <property type="entry name" value="NAD(P)-binding Rossmann-like Domain"/>
    <property type="match status" value="1"/>
</dbReference>
<evidence type="ECO:0000259" key="5">
    <source>
        <dbReference type="Pfam" id="PF02737"/>
    </source>
</evidence>
<dbReference type="RefSeq" id="WP_074731128.1">
    <property type="nucleotide sequence ID" value="NZ_FNYK01000002.1"/>
</dbReference>
<dbReference type="STRING" id="322505.SAMN04487836_1103"/>
<dbReference type="SUPFAM" id="SSF51735">
    <property type="entry name" value="NAD(P)-binding Rossmann-fold domains"/>
    <property type="match status" value="1"/>
</dbReference>
<evidence type="ECO:0000256" key="2">
    <source>
        <dbReference type="ARBA" id="ARBA00009463"/>
    </source>
</evidence>
<comment type="pathway">
    <text evidence="1">Lipid metabolism; butanoate metabolism.</text>
</comment>
<dbReference type="Pfam" id="PF02737">
    <property type="entry name" value="3HCDH_N"/>
    <property type="match status" value="1"/>
</dbReference>
<dbReference type="PANTHER" id="PTHR48075:SF5">
    <property type="entry name" value="3-HYDROXYBUTYRYL-COA DEHYDROGENASE"/>
    <property type="match status" value="1"/>
</dbReference>
<sequence length="306" mass="33509">MYHLLFAGSGLIGCGLAANALSHHQDVTLYDIRDADEVKDNLKDVINKLVVAGVIEEEESHVLLGKAHITHNLEAVLEGKDAVLECLPERLDIKQEFYKRAQSIEPDILIFSSTSALFPSKLQKDMPHPEHILVGHPFHPSYMIPLIEIVGGEAVSEETIDKAKAIYTAMGKKPIVCQKEVNGYIVQRANWAMFKSLLSAVEDGVASVEDIDTAFTYGPGMRAAILGQLLALDLGAKGGYGAMAQKYGDSLKSAMGIDPSLLDDLVEGIALEKAHRPRELGQTNEEIEAFRDKAIAIFLKDILHFH</sequence>
<dbReference type="InterPro" id="IPR013328">
    <property type="entry name" value="6PGD_dom2"/>
</dbReference>
<feature type="domain" description="3-hydroxyacyl-CoA dehydrogenase C-terminal" evidence="4">
    <location>
        <begin position="183"/>
        <end position="267"/>
    </location>
</feature>
<keyword evidence="7" id="KW-1185">Reference proteome</keyword>
<feature type="domain" description="3-hydroxyacyl-CoA dehydrogenase NAD binding" evidence="5">
    <location>
        <begin position="8"/>
        <end position="180"/>
    </location>
</feature>